<dbReference type="PIRSF" id="PIRSF037567">
    <property type="entry name" value="MTTB_MeTrfase"/>
    <property type="match status" value="1"/>
</dbReference>
<keyword evidence="3 4" id="KW-0808">Transferase</keyword>
<dbReference type="Pfam" id="PF06253">
    <property type="entry name" value="MTTB"/>
    <property type="match status" value="1"/>
</dbReference>
<reference evidence="6 7" key="1">
    <citation type="submission" date="2023-07" db="EMBL/GenBank/DDBJ databases">
        <title>Genomic Encyclopedia of Type Strains, Phase IV (KMG-IV): sequencing the most valuable type-strain genomes for metagenomic binning, comparative biology and taxonomic classification.</title>
        <authorList>
            <person name="Goeker M."/>
        </authorList>
    </citation>
    <scope>NUCLEOTIDE SEQUENCE [LARGE SCALE GENOMIC DNA]</scope>
    <source>
        <strain evidence="6 7">DSM 19619</strain>
    </source>
</reference>
<keyword evidence="2 6" id="KW-0489">Methyltransferase</keyword>
<organism evidence="6 7">
    <name type="scientific">Labrys wisconsinensis</name>
    <dbReference type="NCBI Taxonomy" id="425677"/>
    <lineage>
        <taxon>Bacteria</taxon>
        <taxon>Pseudomonadati</taxon>
        <taxon>Pseudomonadota</taxon>
        <taxon>Alphaproteobacteria</taxon>
        <taxon>Hyphomicrobiales</taxon>
        <taxon>Xanthobacteraceae</taxon>
        <taxon>Labrys</taxon>
    </lineage>
</organism>
<comment type="similarity">
    <text evidence="1 4">Belongs to the trimethylamine methyltransferase family.</text>
</comment>
<evidence type="ECO:0000313" key="7">
    <source>
        <dbReference type="Proteomes" id="UP001242480"/>
    </source>
</evidence>
<feature type="compositionally biased region" description="Basic and acidic residues" evidence="5">
    <location>
        <begin position="1"/>
        <end position="21"/>
    </location>
</feature>
<name>A0ABU0J202_9HYPH</name>
<dbReference type="RefSeq" id="WP_307269153.1">
    <property type="nucleotide sequence ID" value="NZ_JAUSVX010000001.1"/>
</dbReference>
<proteinExistence type="inferred from homology"/>
<dbReference type="Proteomes" id="UP001242480">
    <property type="component" value="Unassembled WGS sequence"/>
</dbReference>
<dbReference type="InterPro" id="IPR038601">
    <property type="entry name" value="MttB-like_sf"/>
</dbReference>
<feature type="region of interest" description="Disordered" evidence="5">
    <location>
        <begin position="1"/>
        <end position="22"/>
    </location>
</feature>
<dbReference type="EMBL" id="JAUSVX010000001">
    <property type="protein sequence ID" value="MDQ0468279.1"/>
    <property type="molecule type" value="Genomic_DNA"/>
</dbReference>
<keyword evidence="7" id="KW-1185">Reference proteome</keyword>
<gene>
    <name evidence="6" type="ORF">QO011_001274</name>
</gene>
<evidence type="ECO:0000256" key="4">
    <source>
        <dbReference type="PIRNR" id="PIRNR037567"/>
    </source>
</evidence>
<evidence type="ECO:0000256" key="5">
    <source>
        <dbReference type="SAM" id="MobiDB-lite"/>
    </source>
</evidence>
<evidence type="ECO:0000256" key="1">
    <source>
        <dbReference type="ARBA" id="ARBA00007137"/>
    </source>
</evidence>
<protein>
    <recommendedName>
        <fullName evidence="4">Methyltransferase</fullName>
        <ecNumber evidence="4">2.1.1.-</ecNumber>
    </recommendedName>
</protein>
<dbReference type="Gene3D" id="3.20.20.480">
    <property type="entry name" value="Trimethylamine methyltransferase-like"/>
    <property type="match status" value="1"/>
</dbReference>
<accession>A0ABU0J202</accession>
<evidence type="ECO:0000256" key="2">
    <source>
        <dbReference type="ARBA" id="ARBA00022603"/>
    </source>
</evidence>
<dbReference type="GO" id="GO:0032259">
    <property type="term" value="P:methylation"/>
    <property type="evidence" value="ECO:0007669"/>
    <property type="project" value="UniProtKB-KW"/>
</dbReference>
<dbReference type="InterPro" id="IPR010426">
    <property type="entry name" value="MTTB_MeTrfase"/>
</dbReference>
<sequence length="516" mass="56438">MAEAAEAHEGHAARRGRDARRAARAQRSGVAVPFITRNLPLTEVLSEEAMQIIEHNAETLLEEIGIEFRDYPRALELLRGAGADVRGERVRFPRGLARRLISTVPSQYTQVARNPERSVQIGGKATVFAPNYGSPFVHDLDKGRRYGTIEDFRNFVKLAYMTPYVHHSGGTVCEPVDLPVNKRHLEMVYAHMRLSDKPFMGSVTHPDRALDTVKMAEILFGTDFIQQNTVCTSLINANSPMVWDNTMLGAADVYAQNNQACIITPFILSGAMSPVTVAGTLTQVLAEVLAGVSFLQLVRPGAPAIFGTFVSTLSMQSGAPTFGTPEAALCIYGAAQLARRMKMPFRTGGSLCASKIPDAQAAYESAHTLLPTIHAGANFVLHAAGWMEGGLSASYEKFIMDFDQLGAMHVLAKGVDMSENGQAMEAFHQVEPGGHFLGCAHTQANFETAFYRSSVADNNSVEQWEAEGKQDAPQRANRIWKKMLAEYEAPAIDPGVDEALRDFIERKKASMPDAMY</sequence>
<dbReference type="EC" id="2.1.1.-" evidence="4"/>
<dbReference type="GO" id="GO:0043834">
    <property type="term" value="F:trimethylamine methyltransferase activity"/>
    <property type="evidence" value="ECO:0007669"/>
    <property type="project" value="UniProtKB-EC"/>
</dbReference>
<evidence type="ECO:0000256" key="3">
    <source>
        <dbReference type="ARBA" id="ARBA00022679"/>
    </source>
</evidence>
<evidence type="ECO:0000313" key="6">
    <source>
        <dbReference type="EMBL" id="MDQ0468279.1"/>
    </source>
</evidence>
<comment type="caution">
    <text evidence="6">The sequence shown here is derived from an EMBL/GenBank/DDBJ whole genome shotgun (WGS) entry which is preliminary data.</text>
</comment>